<name>A0A7S4ZTK7_RHIRH</name>
<dbReference type="EMBL" id="MK318974">
    <property type="protein sequence ID" value="QCL10019.1"/>
    <property type="molecule type" value="Genomic_DNA"/>
</dbReference>
<evidence type="ECO:0000313" key="1">
    <source>
        <dbReference type="EMBL" id="QCL10019.1"/>
    </source>
</evidence>
<sequence>MERNHMTSFWNATLILPVAAIWSNIEAPKPTFVSDKPLDCVDVVEKVLIKTKGRLLSFRSTADKCTVIILQDKEGERPKKIVVKIDRNATFDEAE</sequence>
<dbReference type="RefSeq" id="WP_200985188.1">
    <property type="nucleotide sequence ID" value="NZ_MK318974.1"/>
</dbReference>
<reference evidence="1" key="1">
    <citation type="submission" date="2018-12" db="EMBL/GenBank/DDBJ databases">
        <title>Three Rhizobium rhizogenes strains isolated from the same crown gall tumor carry diverse plasmids.</title>
        <authorList>
            <person name="Pulawska J."/>
            <person name="Kuzmanovic N."/>
        </authorList>
    </citation>
    <scope>NUCLEOTIDE SEQUENCE</scope>
    <source>
        <strain evidence="1">Colt5.8</strain>
        <plasmid evidence="1">pColt5.8d</plasmid>
    </source>
</reference>
<proteinExistence type="predicted"/>
<geneLocation type="plasmid" evidence="1">
    <name>pColt5.8d</name>
</geneLocation>
<gene>
    <name evidence="1" type="ORF">pC5.8d_716</name>
</gene>
<keyword evidence="1" id="KW-0614">Plasmid</keyword>
<dbReference type="AlphaFoldDB" id="A0A7S4ZTK7"/>
<organism evidence="1">
    <name type="scientific">Rhizobium rhizogenes</name>
    <name type="common">Agrobacterium rhizogenes</name>
    <dbReference type="NCBI Taxonomy" id="359"/>
    <lineage>
        <taxon>Bacteria</taxon>
        <taxon>Pseudomonadati</taxon>
        <taxon>Pseudomonadota</taxon>
        <taxon>Alphaproteobacteria</taxon>
        <taxon>Hyphomicrobiales</taxon>
        <taxon>Rhizobiaceae</taxon>
        <taxon>Rhizobium/Agrobacterium group</taxon>
        <taxon>Rhizobium</taxon>
    </lineage>
</organism>
<accession>A0A7S4ZTK7</accession>
<protein>
    <submittedName>
        <fullName evidence="1">Uncharacterized protein</fullName>
    </submittedName>
</protein>